<feature type="transmembrane region" description="Helical" evidence="1">
    <location>
        <begin position="33"/>
        <end position="53"/>
    </location>
</feature>
<feature type="transmembrane region" description="Helical" evidence="1">
    <location>
        <begin position="352"/>
        <end position="377"/>
    </location>
</feature>
<feature type="transmembrane region" description="Helical" evidence="1">
    <location>
        <begin position="88"/>
        <end position="110"/>
    </location>
</feature>
<feature type="transmembrane region" description="Helical" evidence="1">
    <location>
        <begin position="212"/>
        <end position="233"/>
    </location>
</feature>
<name>A0A3P3XH56_9SPIR</name>
<reference evidence="2" key="1">
    <citation type="submission" date="2017-02" db="EMBL/GenBank/DDBJ databases">
        <authorList>
            <person name="Regsiter A."/>
            <person name="William W."/>
        </authorList>
    </citation>
    <scope>NUCLEOTIDE SEQUENCE</scope>
    <source>
        <strain evidence="2">Bib</strain>
    </source>
</reference>
<proteinExistence type="predicted"/>
<dbReference type="Pfam" id="PF05684">
    <property type="entry name" value="DUF819"/>
    <property type="match status" value="1"/>
</dbReference>
<keyword evidence="1" id="KW-0812">Transmembrane</keyword>
<accession>A0A3P3XH56</accession>
<dbReference type="InterPro" id="IPR008537">
    <property type="entry name" value="DUF819"/>
</dbReference>
<gene>
    <name evidence="2" type="ORF">SPIROBIBN47_210051</name>
</gene>
<feature type="transmembrane region" description="Helical" evidence="1">
    <location>
        <begin position="325"/>
        <end position="346"/>
    </location>
</feature>
<evidence type="ECO:0000256" key="1">
    <source>
        <dbReference type="SAM" id="Phobius"/>
    </source>
</evidence>
<feature type="transmembrane region" description="Helical" evidence="1">
    <location>
        <begin position="59"/>
        <end position="76"/>
    </location>
</feature>
<feature type="transmembrane region" description="Helical" evidence="1">
    <location>
        <begin position="239"/>
        <end position="259"/>
    </location>
</feature>
<feature type="transmembrane region" description="Helical" evidence="1">
    <location>
        <begin position="271"/>
        <end position="290"/>
    </location>
</feature>
<feature type="transmembrane region" description="Helical" evidence="1">
    <location>
        <begin position="6"/>
        <end position="21"/>
    </location>
</feature>
<evidence type="ECO:0000313" key="2">
    <source>
        <dbReference type="EMBL" id="SLM11726.1"/>
    </source>
</evidence>
<dbReference type="AlphaFoldDB" id="A0A3P3XH56"/>
<feature type="transmembrane region" description="Helical" evidence="1">
    <location>
        <begin position="157"/>
        <end position="175"/>
    </location>
</feature>
<protein>
    <submittedName>
        <fullName evidence="2">Uncharacterized protein</fullName>
    </submittedName>
</protein>
<dbReference type="PANTHER" id="PTHR34289:SF8">
    <property type="entry name" value="DUF819 DOMAIN-CONTAINING PROTEIN"/>
    <property type="match status" value="1"/>
</dbReference>
<dbReference type="EMBL" id="FWDM01000014">
    <property type="protein sequence ID" value="SLM11726.1"/>
    <property type="molecule type" value="Genomic_DNA"/>
</dbReference>
<keyword evidence="1" id="KW-0472">Membrane</keyword>
<dbReference type="PANTHER" id="PTHR34289">
    <property type="entry name" value="PROTEIN, PUTATIVE (DUF819)-RELATED"/>
    <property type="match status" value="1"/>
</dbReference>
<feature type="transmembrane region" description="Helical" evidence="1">
    <location>
        <begin position="296"/>
        <end position="318"/>
    </location>
</feature>
<sequence>MSDILLILFTLLFPVLLLYLKERVRFMAKWSTLIVCYIAGLALGNIGILPASASALLDTLSSVAVAISIPLLLFSVDIKKWKELSGKAILAFVLAALSVSLVSGIAYAFFRTKSAESANVAGLLVGLYTGGTPNLAAIKTALNVDKNVYLAVHTSDIVLSAIYLLIVMSIAKPILKHILPLKNWDGNIASPENLSFTTRFSDYFRKGLWKKIVSGFGLALAIVGVSLGVSMLVPPDFQTMVTILLITSMALAASFVPRIRTLPMTFATGEYFLYVFAVAVGAMGNITQIFNSAGTYFIYVAIVLFGSFVLHAALCALFNIDVDTMLIVSTSAICSPPFVGVVAVSLKARKLILPGITTGIIGYAVGNYLGIALAQLFKAIGG</sequence>
<organism evidence="2">
    <name type="scientific">uncultured spirochete</name>
    <dbReference type="NCBI Taxonomy" id="156406"/>
    <lineage>
        <taxon>Bacteria</taxon>
        <taxon>Pseudomonadati</taxon>
        <taxon>Spirochaetota</taxon>
        <taxon>Spirochaetia</taxon>
        <taxon>Spirochaetales</taxon>
        <taxon>environmental samples</taxon>
    </lineage>
</organism>
<keyword evidence="1" id="KW-1133">Transmembrane helix</keyword>